<dbReference type="RefSeq" id="WP_184688198.1">
    <property type="nucleotide sequence ID" value="NZ_JACHJN010000001.1"/>
</dbReference>
<dbReference type="SUPFAM" id="SSF109854">
    <property type="entry name" value="DinB/YfiT-like putative metalloenzymes"/>
    <property type="match status" value="1"/>
</dbReference>
<feature type="region of interest" description="Disordered" evidence="5">
    <location>
        <begin position="353"/>
        <end position="372"/>
    </location>
</feature>
<dbReference type="EC" id="1.14.99.50" evidence="4"/>
<keyword evidence="2 4" id="KW-0408">Iron</keyword>
<evidence type="ECO:0000259" key="6">
    <source>
        <dbReference type="Pfam" id="PF03781"/>
    </source>
</evidence>
<dbReference type="UniPathway" id="UPA01014"/>
<dbReference type="Proteomes" id="UP000547510">
    <property type="component" value="Unassembled WGS sequence"/>
</dbReference>
<comment type="catalytic activity">
    <reaction evidence="4">
        <text>gamma-L-glutamyl-L-cysteine + hercynine + O2 = gamma-L-glutamyl-hercynylcysteine S-oxide + H2O</text>
        <dbReference type="Rhea" id="RHEA:42672"/>
        <dbReference type="ChEBI" id="CHEBI:15377"/>
        <dbReference type="ChEBI" id="CHEBI:15379"/>
        <dbReference type="ChEBI" id="CHEBI:15781"/>
        <dbReference type="ChEBI" id="CHEBI:58173"/>
        <dbReference type="ChEBI" id="CHEBI:82703"/>
        <dbReference type="EC" id="1.14.99.50"/>
    </reaction>
</comment>
<comment type="caution">
    <text evidence="8">The sequence shown here is derived from an EMBL/GenBank/DDBJ whole genome shotgun (WGS) entry which is preliminary data.</text>
</comment>
<dbReference type="Gene3D" id="1.20.120.450">
    <property type="entry name" value="dinb family like domain"/>
    <property type="match status" value="1"/>
</dbReference>
<dbReference type="InterPro" id="IPR051043">
    <property type="entry name" value="Sulfatase_Mod_Factor_Kinase"/>
</dbReference>
<dbReference type="GO" id="GO:0044875">
    <property type="term" value="F:gamma-glutamyl hercynylcysteine sulfoxide synthase activity"/>
    <property type="evidence" value="ECO:0007669"/>
    <property type="project" value="UniProtKB-EC"/>
</dbReference>
<dbReference type="Pfam" id="PF12867">
    <property type="entry name" value="DinB_2"/>
    <property type="match status" value="1"/>
</dbReference>
<dbReference type="Gene3D" id="3.90.1580.10">
    <property type="entry name" value="paralog of FGE (formylglycine-generating enzyme)"/>
    <property type="match status" value="1"/>
</dbReference>
<dbReference type="HAMAP" id="MF_02035">
    <property type="entry name" value="EgtB"/>
    <property type="match status" value="1"/>
</dbReference>
<reference evidence="8 9" key="1">
    <citation type="submission" date="2020-08" db="EMBL/GenBank/DDBJ databases">
        <title>Genomic Encyclopedia of Type Strains, Phase III (KMG-III): the genomes of soil and plant-associated and newly described type strains.</title>
        <authorList>
            <person name="Whitman W."/>
        </authorList>
    </citation>
    <scope>NUCLEOTIDE SEQUENCE [LARGE SCALE GENOMIC DNA]</scope>
    <source>
        <strain evidence="8 9">CECT 8640</strain>
    </source>
</reference>
<dbReference type="PANTHER" id="PTHR23150">
    <property type="entry name" value="SULFATASE MODIFYING FACTOR 1, 2"/>
    <property type="match status" value="1"/>
</dbReference>
<feature type="domain" description="Sulfatase-modifying factor enzyme-like" evidence="6">
    <location>
        <begin position="214"/>
        <end position="472"/>
    </location>
</feature>
<dbReference type="InterPro" id="IPR016187">
    <property type="entry name" value="CTDL_fold"/>
</dbReference>
<evidence type="ECO:0000256" key="5">
    <source>
        <dbReference type="SAM" id="MobiDB-lite"/>
    </source>
</evidence>
<evidence type="ECO:0000313" key="8">
    <source>
        <dbReference type="EMBL" id="MBB5954203.1"/>
    </source>
</evidence>
<feature type="binding site" evidence="4">
    <location>
        <position position="457"/>
    </location>
    <ligand>
        <name>gamma-L-glutamyl-L-cysteine</name>
        <dbReference type="ChEBI" id="CHEBI:58173"/>
    </ligand>
</feature>
<name>A0A841CB81_9PSEU</name>
<evidence type="ECO:0000256" key="2">
    <source>
        <dbReference type="ARBA" id="ARBA00023004"/>
    </source>
</evidence>
<evidence type="ECO:0000313" key="9">
    <source>
        <dbReference type="Proteomes" id="UP000547510"/>
    </source>
</evidence>
<keyword evidence="4" id="KW-0503">Monooxygenase</keyword>
<keyword evidence="9" id="KW-1185">Reference proteome</keyword>
<comment type="pathway">
    <text evidence="3 4">Amino-acid biosynthesis; ergothioneine biosynthesis.</text>
</comment>
<feature type="domain" description="DinB-like" evidence="7">
    <location>
        <begin position="57"/>
        <end position="188"/>
    </location>
</feature>
<evidence type="ECO:0000256" key="3">
    <source>
        <dbReference type="ARBA" id="ARBA00037882"/>
    </source>
</evidence>
<dbReference type="InterPro" id="IPR032890">
    <property type="entry name" value="EgtB_Actinobacteria"/>
</dbReference>
<gene>
    <name evidence="4" type="primary">egtB</name>
    <name evidence="8" type="ORF">FHS29_000773</name>
</gene>
<dbReference type="InterPro" id="IPR042095">
    <property type="entry name" value="SUMF_sf"/>
</dbReference>
<keyword evidence="4" id="KW-0479">Metal-binding</keyword>
<evidence type="ECO:0000256" key="4">
    <source>
        <dbReference type="HAMAP-Rule" id="MF_02035"/>
    </source>
</evidence>
<feature type="binding site" evidence="4">
    <location>
        <position position="461"/>
    </location>
    <ligand>
        <name>gamma-L-glutamyl-L-cysteine</name>
        <dbReference type="ChEBI" id="CHEBI:58173"/>
    </ligand>
</feature>
<dbReference type="InterPro" id="IPR005532">
    <property type="entry name" value="SUMF_dom"/>
</dbReference>
<dbReference type="InterPro" id="IPR034660">
    <property type="entry name" value="DinB/YfiT-like"/>
</dbReference>
<dbReference type="InterPro" id="IPR024775">
    <property type="entry name" value="DinB-like"/>
</dbReference>
<evidence type="ECO:0000259" key="7">
    <source>
        <dbReference type="Pfam" id="PF12867"/>
    </source>
</evidence>
<protein>
    <recommendedName>
        <fullName evidence="4">Hercynine oxygenase</fullName>
        <ecNumber evidence="4">1.14.99.50</ecNumber>
    </recommendedName>
    <alternativeName>
        <fullName evidence="4">Gamma-glutamyl hercynylcysteine S-oxide synthase</fullName>
    </alternativeName>
</protein>
<keyword evidence="1 4" id="KW-0560">Oxidoreductase</keyword>
<comment type="function">
    <text evidence="4">Catalyzes the oxidative sulfurization of hercynine (N-alpha,N-alpha,N-alpha-trimethyl-L-histidine) into hercynyl-gamma-L-glutamyl-L-cysteine sulfoxide, a step in the biosynthesis pathway of ergothioneine.</text>
</comment>
<feature type="binding site" evidence="4">
    <location>
        <begin position="128"/>
        <end position="131"/>
    </location>
    <ligand>
        <name>gamma-L-glutamyl-L-cysteine</name>
        <dbReference type="ChEBI" id="CHEBI:58173"/>
    </ligand>
</feature>
<comment type="similarity">
    <text evidence="4">Belongs to the EgtB family.</text>
</comment>
<dbReference type="AlphaFoldDB" id="A0A841CB81"/>
<dbReference type="GO" id="GO:0005506">
    <property type="term" value="F:iron ion binding"/>
    <property type="evidence" value="ECO:0007669"/>
    <property type="project" value="UniProtKB-UniRule"/>
</dbReference>
<dbReference type="NCBIfam" id="TIGR03440">
    <property type="entry name" value="egtB_TIGR03440"/>
    <property type="match status" value="1"/>
</dbReference>
<dbReference type="SUPFAM" id="SSF56436">
    <property type="entry name" value="C-type lectin-like"/>
    <property type="match status" value="1"/>
</dbReference>
<comment type="cofactor">
    <cofactor evidence="4">
        <name>Fe(2+)</name>
        <dbReference type="ChEBI" id="CHEBI:29033"/>
    </cofactor>
</comment>
<evidence type="ECO:0000256" key="1">
    <source>
        <dbReference type="ARBA" id="ARBA00023002"/>
    </source>
</evidence>
<dbReference type="InterPro" id="IPR017806">
    <property type="entry name" value="EgtB"/>
</dbReference>
<feature type="binding site" evidence="4">
    <location>
        <position position="180"/>
    </location>
    <ligand>
        <name>Fe cation</name>
        <dbReference type="ChEBI" id="CHEBI:24875"/>
    </ligand>
</feature>
<dbReference type="Pfam" id="PF03781">
    <property type="entry name" value="FGE-sulfatase"/>
    <property type="match status" value="1"/>
</dbReference>
<dbReference type="EMBL" id="JACHJN010000001">
    <property type="protein sequence ID" value="MBB5954203.1"/>
    <property type="molecule type" value="Genomic_DNA"/>
</dbReference>
<dbReference type="PANTHER" id="PTHR23150:SF36">
    <property type="entry name" value="HERCYNINE OXYGENASE"/>
    <property type="match status" value="1"/>
</dbReference>
<feature type="region of interest" description="Disordered" evidence="5">
    <location>
        <begin position="1"/>
        <end position="48"/>
    </location>
</feature>
<proteinExistence type="inferred from homology"/>
<sequence>MTSTDHSRTDHSRTDHSRTDHNRTDRAGRDHSDHDSAGTGIDRDSGVEGIRDRVATQLARARQRSVALIDAVDDHDLVRQHSKLMSPLVWDLAHIGNQEELWLVRDVGGREPVRQDIDELYDAFKHARSARPELPLLGPAEARRYVGEVRDKVFDVLETSPLEGGRLLDGGFAFGMIVQHEQQHDETMLATHQLRVGPPVLDASPPPRGGPVGPAEVLVPGGPFTMGTSTEAWALDNERPAHQASTDPYFIDTTPVTNGAYAAFVDDGGYRDPRWWSDAGWAHVRKASLVAPRFWVREGDQWLRTAFGVTAPLEADQPVVHVCFYEAEAYAKWAGKRLPTEVEWEKAARFDPASGRSRRYPWGDEEPTGAHANLDQRHLSPAPVGAYPAGASPLGVHQLIGDVWEWTSSDFRGYGGFEVFPYAEYSQVFFGPDYKVLRGGSFGTDRSAVRSTFRNWDYPIRRQIFAGFRCARDASPEELA</sequence>
<accession>A0A841CB81</accession>
<feature type="binding site" evidence="4">
    <location>
        <position position="94"/>
    </location>
    <ligand>
        <name>Fe cation</name>
        <dbReference type="ChEBI" id="CHEBI:24875"/>
    </ligand>
</feature>
<feature type="binding site" evidence="4">
    <location>
        <position position="184"/>
    </location>
    <ligand>
        <name>Fe cation</name>
        <dbReference type="ChEBI" id="CHEBI:24875"/>
    </ligand>
</feature>
<organism evidence="8 9">
    <name type="scientific">Saccharothrix tamanrassetensis</name>
    <dbReference type="NCBI Taxonomy" id="1051531"/>
    <lineage>
        <taxon>Bacteria</taxon>
        <taxon>Bacillati</taxon>
        <taxon>Actinomycetota</taxon>
        <taxon>Actinomycetes</taxon>
        <taxon>Pseudonocardiales</taxon>
        <taxon>Pseudonocardiaceae</taxon>
        <taxon>Saccharothrix</taxon>
    </lineage>
</organism>